<keyword evidence="3" id="KW-1185">Reference proteome</keyword>
<dbReference type="RefSeq" id="WP_273617646.1">
    <property type="nucleotide sequence ID" value="NZ_CP103868.1"/>
</dbReference>
<evidence type="ECO:0000313" key="3">
    <source>
        <dbReference type="Proteomes" id="UP001218231"/>
    </source>
</evidence>
<proteinExistence type="predicted"/>
<feature type="chain" id="PRO_5046959150" description="Nickel/cobalt transporter regulator" evidence="1">
    <location>
        <begin position="18"/>
        <end position="106"/>
    </location>
</feature>
<evidence type="ECO:0008006" key="4">
    <source>
        <dbReference type="Google" id="ProtNLM"/>
    </source>
</evidence>
<evidence type="ECO:0000256" key="1">
    <source>
        <dbReference type="SAM" id="SignalP"/>
    </source>
</evidence>
<feature type="signal peptide" evidence="1">
    <location>
        <begin position="1"/>
        <end position="17"/>
    </location>
</feature>
<organism evidence="2 3">
    <name type="scientific">Novosphingobium humi</name>
    <dbReference type="NCBI Taxonomy" id="2282397"/>
    <lineage>
        <taxon>Bacteria</taxon>
        <taxon>Pseudomonadati</taxon>
        <taxon>Pseudomonadota</taxon>
        <taxon>Alphaproteobacteria</taxon>
        <taxon>Sphingomonadales</taxon>
        <taxon>Sphingomonadaceae</taxon>
        <taxon>Novosphingobium</taxon>
    </lineage>
</organism>
<dbReference type="EMBL" id="CP117417">
    <property type="protein sequence ID" value="WCT77265.1"/>
    <property type="molecule type" value="Genomic_DNA"/>
</dbReference>
<evidence type="ECO:0000313" key="2">
    <source>
        <dbReference type="EMBL" id="WCT77265.1"/>
    </source>
</evidence>
<protein>
    <recommendedName>
        <fullName evidence="4">Nickel/cobalt transporter regulator</fullName>
    </recommendedName>
</protein>
<gene>
    <name evidence="2" type="ORF">PQ457_15310</name>
</gene>
<sequence>MAANLIVMLAASGLVVASAPADSNSRPSASLPVARLMAVKPKVAVGCVPLRQFGAAKAAPCEKAMAGPQAGDTFRGTDGLWRVWQAGFSGILVATVVSVVPSASSR</sequence>
<name>A0ABY7TWH3_9SPHN</name>
<dbReference type="Proteomes" id="UP001218231">
    <property type="component" value="Chromosome"/>
</dbReference>
<keyword evidence="1" id="KW-0732">Signal</keyword>
<accession>A0ABY7TWH3</accession>
<reference evidence="2 3" key="1">
    <citation type="submission" date="2023-02" db="EMBL/GenBank/DDBJ databases">
        <title>Genome sequence of Novosphingobium humi KACC 19094.</title>
        <authorList>
            <person name="Kim S."/>
            <person name="Heo J."/>
            <person name="Kwon S.-W."/>
        </authorList>
    </citation>
    <scope>NUCLEOTIDE SEQUENCE [LARGE SCALE GENOMIC DNA]</scope>
    <source>
        <strain evidence="2 3">KACC 19094</strain>
    </source>
</reference>